<protein>
    <submittedName>
        <fullName evidence="2">Predicted membrane-bound metal-dependent hydrolase family protein</fullName>
    </submittedName>
</protein>
<accession>A0A1C3RFV4</accession>
<dbReference type="RefSeq" id="WP_069186822.1">
    <property type="nucleotide sequence ID" value="NZ_FLYE01000011.1"/>
</dbReference>
<keyword evidence="2" id="KW-0378">Hydrolase</keyword>
<feature type="transmembrane region" description="Helical" evidence="1">
    <location>
        <begin position="155"/>
        <end position="173"/>
    </location>
</feature>
<dbReference type="Pfam" id="PF04307">
    <property type="entry name" value="YdjM"/>
    <property type="match status" value="1"/>
</dbReference>
<evidence type="ECO:0000313" key="2">
    <source>
        <dbReference type="EMBL" id="SCA56139.1"/>
    </source>
</evidence>
<sequence length="332" mass="37753">MDPLSQGVVGAILPQSTHKRSLFLWAGLFGMIGGMVPDLDTFIRSNADPLIYLEYHRQFTHSLVFIPFGGLICAGLLHIIIGRRKSLPFKMTYLFCTLGYATHGLLDAMTSYGTQLLWPFSDARIAWSYISIVDPLFTLPILILGLLCIFKNKALYARIALCWGMFYLSLGALQNSRAHEAGLDLAAERGHAIEEISVKPSFGNLLVWKTVYQHNNKFYVDAVRTGWELEVFKGTSMEALNIERDFPWLDKNTQQAKDIERFRWFSNGYLAKDPEVENRIIDLRYSFVPNQINALWSIGLSKEALSSDHVRFLTHRKAGETERNALLKMIIN</sequence>
<name>A0A1C3RFV4_9PROT</name>
<evidence type="ECO:0000313" key="3">
    <source>
        <dbReference type="Proteomes" id="UP000231658"/>
    </source>
</evidence>
<dbReference type="Proteomes" id="UP000231658">
    <property type="component" value="Unassembled WGS sequence"/>
</dbReference>
<feature type="transmembrane region" description="Helical" evidence="1">
    <location>
        <begin position="93"/>
        <end position="113"/>
    </location>
</feature>
<dbReference type="InterPro" id="IPR007404">
    <property type="entry name" value="YdjM-like"/>
</dbReference>
<reference evidence="2 3" key="1">
    <citation type="submission" date="2016-07" db="EMBL/GenBank/DDBJ databases">
        <authorList>
            <person name="Lefevre C.T."/>
        </authorList>
    </citation>
    <scope>NUCLEOTIDE SEQUENCE [LARGE SCALE GENOMIC DNA]</scope>
    <source>
        <strain evidence="2">PR1</strain>
    </source>
</reference>
<organism evidence="2 3">
    <name type="scientific">Candidatus Terasakiella magnetica</name>
    <dbReference type="NCBI Taxonomy" id="1867952"/>
    <lineage>
        <taxon>Bacteria</taxon>
        <taxon>Pseudomonadati</taxon>
        <taxon>Pseudomonadota</taxon>
        <taxon>Alphaproteobacteria</taxon>
        <taxon>Rhodospirillales</taxon>
        <taxon>Terasakiellaceae</taxon>
        <taxon>Terasakiella</taxon>
    </lineage>
</organism>
<dbReference type="EMBL" id="FLYE01000011">
    <property type="protein sequence ID" value="SCA56139.1"/>
    <property type="molecule type" value="Genomic_DNA"/>
</dbReference>
<dbReference type="InterPro" id="IPR053170">
    <property type="entry name" value="Transcription_regulator"/>
</dbReference>
<keyword evidence="1" id="KW-0472">Membrane</keyword>
<evidence type="ECO:0000256" key="1">
    <source>
        <dbReference type="SAM" id="Phobius"/>
    </source>
</evidence>
<proteinExistence type="predicted"/>
<gene>
    <name evidence="2" type="ORF">MTBPR1_190017</name>
</gene>
<dbReference type="GO" id="GO:0016787">
    <property type="term" value="F:hydrolase activity"/>
    <property type="evidence" value="ECO:0007669"/>
    <property type="project" value="UniProtKB-KW"/>
</dbReference>
<dbReference type="OrthoDB" id="110250at2"/>
<keyword evidence="3" id="KW-1185">Reference proteome</keyword>
<feature type="transmembrane region" description="Helical" evidence="1">
    <location>
        <begin position="59"/>
        <end position="81"/>
    </location>
</feature>
<keyword evidence="1" id="KW-0812">Transmembrane</keyword>
<feature type="transmembrane region" description="Helical" evidence="1">
    <location>
        <begin position="125"/>
        <end position="148"/>
    </location>
</feature>
<keyword evidence="1" id="KW-1133">Transmembrane helix</keyword>
<feature type="transmembrane region" description="Helical" evidence="1">
    <location>
        <begin position="22"/>
        <end position="39"/>
    </location>
</feature>
<dbReference type="PANTHER" id="PTHR40031">
    <property type="entry name" value="HYPOTHETICAL MEMBRANE SPANNING PROTEIN"/>
    <property type="match status" value="1"/>
</dbReference>
<dbReference type="PANTHER" id="PTHR40031:SF1">
    <property type="entry name" value="MEMBRANE-BOUND METAL-DEPENDENT HYDROLASE"/>
    <property type="match status" value="1"/>
</dbReference>
<dbReference type="STRING" id="1867952.MTBPR1_190017"/>
<dbReference type="AlphaFoldDB" id="A0A1C3RFV4"/>